<evidence type="ECO:0000259" key="1">
    <source>
        <dbReference type="Pfam" id="PF00308"/>
    </source>
</evidence>
<dbReference type="NCBIfam" id="TIGR03420">
    <property type="entry name" value="DnaA_homol_Hda"/>
    <property type="match status" value="1"/>
</dbReference>
<dbReference type="PANTHER" id="PTHR30050">
    <property type="entry name" value="CHROMOSOMAL REPLICATION INITIATOR PROTEIN DNAA"/>
    <property type="match status" value="1"/>
</dbReference>
<dbReference type="InterPro" id="IPR013317">
    <property type="entry name" value="DnaA_dom"/>
</dbReference>
<keyword evidence="4" id="KW-1185">Reference proteome</keyword>
<accession>A0A9E5MJK9</accession>
<protein>
    <submittedName>
        <fullName evidence="3">DnaA regulatory inactivator Hda</fullName>
    </submittedName>
</protein>
<dbReference type="Gene3D" id="1.10.8.60">
    <property type="match status" value="1"/>
</dbReference>
<dbReference type="Gene3D" id="3.40.50.300">
    <property type="entry name" value="P-loop containing nucleotide triphosphate hydrolases"/>
    <property type="match status" value="1"/>
</dbReference>
<sequence>MSQPSSHTFPRQLSLGVQLRDDATFGNFYAAAGQSNQQVVMALQHQLQPFGEQFIFLSGAPSVGVSHLLQAACHFAGEQGKLAQYLPLEELVNVDPSELLDGLESLDLVCLDGLQWVVGRPAWERALFSFFNAMRDTGRRVVMAAVCGPRELPVKLPDLQSRLNWGLAFQVQPLNDESKRKALQMRARARGLELTDEVAQFIMHRAPRTTHELFKTLQRLDEASLAEQRRLTIPFVKQTLGF</sequence>
<dbReference type="Proteomes" id="UP000787472">
    <property type="component" value="Unassembled WGS sequence"/>
</dbReference>
<gene>
    <name evidence="3" type="primary">hda</name>
    <name evidence="3" type="ORF">G8770_01215</name>
</gene>
<dbReference type="GO" id="GO:0032297">
    <property type="term" value="P:negative regulation of DNA-templated DNA replication initiation"/>
    <property type="evidence" value="ECO:0007669"/>
    <property type="project" value="InterPro"/>
</dbReference>
<dbReference type="InterPro" id="IPR017788">
    <property type="entry name" value="Hda"/>
</dbReference>
<evidence type="ECO:0000313" key="4">
    <source>
        <dbReference type="Proteomes" id="UP000787472"/>
    </source>
</evidence>
<dbReference type="SUPFAM" id="SSF52540">
    <property type="entry name" value="P-loop containing nucleoside triphosphate hydrolases"/>
    <property type="match status" value="1"/>
</dbReference>
<evidence type="ECO:0000313" key="3">
    <source>
        <dbReference type="EMBL" id="NHO64162.1"/>
    </source>
</evidence>
<dbReference type="AlphaFoldDB" id="A0A9E5MJK9"/>
<dbReference type="EMBL" id="JAAONZ010000001">
    <property type="protein sequence ID" value="NHO64162.1"/>
    <property type="molecule type" value="Genomic_DNA"/>
</dbReference>
<feature type="domain" description="Hda lid" evidence="2">
    <location>
        <begin position="176"/>
        <end position="240"/>
    </location>
</feature>
<dbReference type="InterPro" id="IPR027417">
    <property type="entry name" value="P-loop_NTPase"/>
</dbReference>
<dbReference type="InterPro" id="IPR055199">
    <property type="entry name" value="Hda_lid"/>
</dbReference>
<feature type="domain" description="Chromosomal replication initiator protein DnaA ATPAse" evidence="1">
    <location>
        <begin position="21"/>
        <end position="169"/>
    </location>
</feature>
<dbReference type="Pfam" id="PF00308">
    <property type="entry name" value="Bac_DnaA"/>
    <property type="match status" value="1"/>
</dbReference>
<dbReference type="Pfam" id="PF22688">
    <property type="entry name" value="Hda_lid"/>
    <property type="match status" value="1"/>
</dbReference>
<proteinExistence type="predicted"/>
<dbReference type="GO" id="GO:0006270">
    <property type="term" value="P:DNA replication initiation"/>
    <property type="evidence" value="ECO:0007669"/>
    <property type="project" value="TreeGrafter"/>
</dbReference>
<dbReference type="RefSeq" id="WP_167180909.1">
    <property type="nucleotide sequence ID" value="NZ_JAAONZ010000001.1"/>
</dbReference>
<name>A0A9E5MJK9_9GAMM</name>
<dbReference type="PANTHER" id="PTHR30050:SF5">
    <property type="entry name" value="DNAA REGULATORY INACTIVATOR HDA"/>
    <property type="match status" value="1"/>
</dbReference>
<comment type="caution">
    <text evidence="3">The sequence shown here is derived from an EMBL/GenBank/DDBJ whole genome shotgun (WGS) entry which is preliminary data.</text>
</comment>
<reference evidence="3" key="1">
    <citation type="submission" date="2020-03" db="EMBL/GenBank/DDBJ databases">
        <authorList>
            <person name="Guo F."/>
        </authorList>
    </citation>
    <scope>NUCLEOTIDE SEQUENCE</scope>
    <source>
        <strain evidence="3">JCM 30134</strain>
    </source>
</reference>
<evidence type="ECO:0000259" key="2">
    <source>
        <dbReference type="Pfam" id="PF22688"/>
    </source>
</evidence>
<organism evidence="3 4">
    <name type="scientific">Pseudomaricurvus hydrocarbonicus</name>
    <dbReference type="NCBI Taxonomy" id="1470433"/>
    <lineage>
        <taxon>Bacteria</taxon>
        <taxon>Pseudomonadati</taxon>
        <taxon>Pseudomonadota</taxon>
        <taxon>Gammaproteobacteria</taxon>
        <taxon>Cellvibrionales</taxon>
        <taxon>Cellvibrionaceae</taxon>
        <taxon>Pseudomaricurvus</taxon>
    </lineage>
</organism>